<evidence type="ECO:0000313" key="4">
    <source>
        <dbReference type="EMBL" id="XBH17857.1"/>
    </source>
</evidence>
<evidence type="ECO:0000259" key="3">
    <source>
        <dbReference type="Pfam" id="PF12980"/>
    </source>
</evidence>
<proteinExistence type="predicted"/>
<dbReference type="Pfam" id="PF12980">
    <property type="entry name" value="DUF3864"/>
    <property type="match status" value="1"/>
</dbReference>
<dbReference type="PROSITE" id="PS51318">
    <property type="entry name" value="TAT"/>
    <property type="match status" value="1"/>
</dbReference>
<dbReference type="Gene3D" id="3.30.1120.110">
    <property type="match status" value="1"/>
</dbReference>
<organism evidence="4">
    <name type="scientific">Telmatobacter sp. DSM 110680</name>
    <dbReference type="NCBI Taxonomy" id="3036704"/>
    <lineage>
        <taxon>Bacteria</taxon>
        <taxon>Pseudomonadati</taxon>
        <taxon>Acidobacteriota</taxon>
        <taxon>Terriglobia</taxon>
        <taxon>Terriglobales</taxon>
        <taxon>Acidobacteriaceae</taxon>
        <taxon>Telmatobacter</taxon>
    </lineage>
</organism>
<name>A0AAU7DID4_9BACT</name>
<dbReference type="InterPro" id="IPR024334">
    <property type="entry name" value="DUF3863"/>
</dbReference>
<dbReference type="InterPro" id="IPR006311">
    <property type="entry name" value="TAT_signal"/>
</dbReference>
<evidence type="ECO:0000256" key="1">
    <source>
        <dbReference type="SAM" id="MobiDB-lite"/>
    </source>
</evidence>
<dbReference type="RefSeq" id="WP_348263082.1">
    <property type="nucleotide sequence ID" value="NZ_CP121196.1"/>
</dbReference>
<accession>A0AAU7DID4</accession>
<feature type="region of interest" description="Disordered" evidence="1">
    <location>
        <begin position="427"/>
        <end position="446"/>
    </location>
</feature>
<protein>
    <submittedName>
        <fullName evidence="4">DUF3863 domain-containing protein</fullName>
    </submittedName>
</protein>
<evidence type="ECO:0000259" key="2">
    <source>
        <dbReference type="Pfam" id="PF12979"/>
    </source>
</evidence>
<dbReference type="Gene3D" id="3.20.20.510">
    <property type="entry name" value="Uncharacterised protein PF12979, DUF3863"/>
    <property type="match status" value="1"/>
</dbReference>
<gene>
    <name evidence="4" type="ORF">P8935_00665</name>
</gene>
<feature type="compositionally biased region" description="Basic and acidic residues" evidence="1">
    <location>
        <begin position="434"/>
        <end position="446"/>
    </location>
</feature>
<dbReference type="AlphaFoldDB" id="A0AAU7DID4"/>
<dbReference type="EMBL" id="CP121196">
    <property type="protein sequence ID" value="XBH17857.1"/>
    <property type="molecule type" value="Genomic_DNA"/>
</dbReference>
<dbReference type="InterPro" id="IPR024335">
    <property type="entry name" value="DUF3864"/>
</dbReference>
<sequence>MKKKTTNQTVLAELSRRQFLVGTAASAASIALTNSAAGLALAASPFPLRGRFLTHVSVFRVNQIEVTPTRNLGEDEAVDNRPERIRSRREAFARGCPQGRMTWAVSWLALKDDRKEYQEGRKLLVDYHHRYGDEITFIPGGYFAPMFDTRENNRATIHTALSMISTMVGGGYRPQSLVAGFMDAENQRLLAQDEGIHVCQGQIWSQHGIDNGDGDGGICYPYYPSREHYLKPAQGKQDFIDCVCLDGWTCDFLAARRQGFEGGFNSRMGVGPIETVGNLGTQVGRKEMLDTTAMHFDKGQSLNGFGFVTSIWELSIGHDEDLTWWLQAVHDRWPDTQVMTEGDFGLEWRKHTPNNDALNYRFDAKGTGAPGSEKKLEIEWYMNREFRLALLRDWTTNSAPMAIDFTRYDLQTSEPDKPQREWSLMNVLNQKGTRPQDKPTRLKDLSPENQRMIYAKYPDLKNGA</sequence>
<dbReference type="Pfam" id="PF12979">
    <property type="entry name" value="DUF3863"/>
    <property type="match status" value="1"/>
</dbReference>
<feature type="domain" description="DUF3864" evidence="3">
    <location>
        <begin position="387"/>
        <end position="460"/>
    </location>
</feature>
<reference evidence="4" key="1">
    <citation type="submission" date="2023-03" db="EMBL/GenBank/DDBJ databases">
        <title>Edaphobacter sp.</title>
        <authorList>
            <person name="Huber K.J."/>
            <person name="Papendorf J."/>
            <person name="Pilke C."/>
            <person name="Bunk B."/>
            <person name="Sproeer C."/>
            <person name="Pester M."/>
        </authorList>
    </citation>
    <scope>NUCLEOTIDE SEQUENCE</scope>
    <source>
        <strain evidence="4">DSM 110680</strain>
    </source>
</reference>
<feature type="domain" description="DUF3863" evidence="2">
    <location>
        <begin position="51"/>
        <end position="382"/>
    </location>
</feature>